<proteinExistence type="predicted"/>
<evidence type="ECO:0000313" key="1">
    <source>
        <dbReference type="EMBL" id="POS76234.1"/>
    </source>
</evidence>
<evidence type="ECO:0000313" key="2">
    <source>
        <dbReference type="Proteomes" id="UP000094444"/>
    </source>
</evidence>
<dbReference type="OrthoDB" id="5959761at2759"/>
<dbReference type="EMBL" id="MAVT02000391">
    <property type="protein sequence ID" value="POS76234.1"/>
    <property type="molecule type" value="Genomic_DNA"/>
</dbReference>
<reference evidence="1" key="1">
    <citation type="submission" date="2017-09" db="EMBL/GenBank/DDBJ databases">
        <title>Polyketide synthases of a Diaporthe helianthi virulent isolate.</title>
        <authorList>
            <person name="Baroncelli R."/>
        </authorList>
    </citation>
    <scope>NUCLEOTIDE SEQUENCE [LARGE SCALE GENOMIC DNA]</scope>
    <source>
        <strain evidence="1">7/96</strain>
    </source>
</reference>
<comment type="caution">
    <text evidence="1">The sequence shown here is derived from an EMBL/GenBank/DDBJ whole genome shotgun (WGS) entry which is preliminary data.</text>
</comment>
<dbReference type="SUPFAM" id="SSF51126">
    <property type="entry name" value="Pectin lyase-like"/>
    <property type="match status" value="1"/>
</dbReference>
<dbReference type="InterPro" id="IPR059186">
    <property type="entry name" value="SACTE_4363"/>
</dbReference>
<evidence type="ECO:0008006" key="3">
    <source>
        <dbReference type="Google" id="ProtNLM"/>
    </source>
</evidence>
<keyword evidence="2" id="KW-1185">Reference proteome</keyword>
<gene>
    <name evidence="1" type="ORF">DHEL01_v205361</name>
</gene>
<dbReference type="AlphaFoldDB" id="A0A2P5I174"/>
<accession>A0A2P5I174</accession>
<dbReference type="InterPro" id="IPR011050">
    <property type="entry name" value="Pectin_lyase_fold/virulence"/>
</dbReference>
<dbReference type="InterPro" id="IPR012334">
    <property type="entry name" value="Pectin_lyas_fold"/>
</dbReference>
<sequence>MKANATILGPNVFVFDQSMPASAVQAQAEDIFKRMEANEFGAERYALLFKPGVYDVLFDVGFYTSVCGLGRSPDDVLIRGGANVPAYWMPNRNATCNFWRSYENLAIEASDATNKTTTIAVSQAAPLRRLHITSANGLWLFQVDPSTGAGGWASGGYMADTVVDGQVLPGSQQQWLSRNSRWGSWANGVWNMVFVGCDNAPSQANWPREPYTTVEQTPIIREKPYLYYVNEQDRLAVFKPALQRDARGPTWTGGPTRGETVPIEAFFVVRPGVDAAAINAALGSGKHLLITPGVYNLDHALRVTRPDTVVLGLGFPSLVPVNGKSAITVDDIDGVIIAGLIIDAGPVNSPCLLEVGTPGSSAGHPSNPTFLYDLTIRTGGVQPGRNDAGIVINSHDVVCDQLWLWRADHGPATCAGWDVNPTRNGLIVNGDRVTAYGLFNEHHEEYQTLWNGDQGRLYFYQSEIPYDPPRQDAYRSERGARNGYASYKVSDSVGSHEAWGLGVYSYFRDAPVKVENAIEVPETARVHHMTTVWLNGRRGSEITHVVNGRGGRVYASTPEEAMRQTMDEYP</sequence>
<organism evidence="1 2">
    <name type="scientific">Diaporthe helianthi</name>
    <dbReference type="NCBI Taxonomy" id="158607"/>
    <lineage>
        <taxon>Eukaryota</taxon>
        <taxon>Fungi</taxon>
        <taxon>Dikarya</taxon>
        <taxon>Ascomycota</taxon>
        <taxon>Pezizomycotina</taxon>
        <taxon>Sordariomycetes</taxon>
        <taxon>Sordariomycetidae</taxon>
        <taxon>Diaporthales</taxon>
        <taxon>Diaporthaceae</taxon>
        <taxon>Diaporthe</taxon>
    </lineage>
</organism>
<dbReference type="CDD" id="cd23669">
    <property type="entry name" value="GH55_SacteLam55A-like"/>
    <property type="match status" value="1"/>
</dbReference>
<name>A0A2P5I174_DIAHE</name>
<dbReference type="InParanoid" id="A0A2P5I174"/>
<dbReference type="Proteomes" id="UP000094444">
    <property type="component" value="Unassembled WGS sequence"/>
</dbReference>
<protein>
    <recommendedName>
        <fullName evidence="3">Coagulation factor 5/8 type domain-containing protein</fullName>
    </recommendedName>
</protein>
<dbReference type="Gene3D" id="2.160.20.10">
    <property type="entry name" value="Single-stranded right-handed beta-helix, Pectin lyase-like"/>
    <property type="match status" value="1"/>
</dbReference>